<dbReference type="Pfam" id="PF14109">
    <property type="entry name" value="GldH_lipo"/>
    <property type="match status" value="1"/>
</dbReference>
<organism evidence="1 2">
    <name type="scientific">Cyclobacterium qasimii</name>
    <dbReference type="NCBI Taxonomy" id="1350429"/>
    <lineage>
        <taxon>Bacteria</taxon>
        <taxon>Pseudomonadati</taxon>
        <taxon>Bacteroidota</taxon>
        <taxon>Cytophagia</taxon>
        <taxon>Cytophagales</taxon>
        <taxon>Cyclobacteriaceae</taxon>
        <taxon>Cyclobacterium</taxon>
    </lineage>
</organism>
<protein>
    <submittedName>
        <fullName evidence="1">Gliding motility lipoprotein GldH</fullName>
    </submittedName>
</protein>
<keyword evidence="1" id="KW-0449">Lipoprotein</keyword>
<evidence type="ECO:0000313" key="2">
    <source>
        <dbReference type="Proteomes" id="UP000321301"/>
    </source>
</evidence>
<sequence>MKSKSVLATALILNLFWVITACNNGRVYESFQELEALKWVVSDTVSFNVDSLEDSSGLSSILSIRYDDKYEYNNLYVRYLLRDSVNKVLVDSLLNIHLFDPKTGKPLGQGYGNRRIRYDTLPGDVIQPNSTFQFIQYMRKDTLTGIESVGLKINEVQ</sequence>
<proteinExistence type="predicted"/>
<dbReference type="PROSITE" id="PS51257">
    <property type="entry name" value="PROKAR_LIPOPROTEIN"/>
    <property type="match status" value="1"/>
</dbReference>
<accession>A0A512CHQ8</accession>
<dbReference type="AlphaFoldDB" id="A0A512CHQ8"/>
<name>A0A512CHQ8_9BACT</name>
<dbReference type="EMBL" id="BJYV01000026">
    <property type="protein sequence ID" value="GEO23716.1"/>
    <property type="molecule type" value="Genomic_DNA"/>
</dbReference>
<comment type="caution">
    <text evidence="1">The sequence shown here is derived from an EMBL/GenBank/DDBJ whole genome shotgun (WGS) entry which is preliminary data.</text>
</comment>
<evidence type="ECO:0000313" key="1">
    <source>
        <dbReference type="EMBL" id="GEO23716.1"/>
    </source>
</evidence>
<dbReference type="NCBIfam" id="TIGR03511">
    <property type="entry name" value="GldH_lipo"/>
    <property type="match status" value="1"/>
</dbReference>
<keyword evidence="2" id="KW-1185">Reference proteome</keyword>
<dbReference type="InterPro" id="IPR020018">
    <property type="entry name" value="Motility-assoc_lipoprot_GldH"/>
</dbReference>
<reference evidence="1 2" key="1">
    <citation type="submission" date="2019-07" db="EMBL/GenBank/DDBJ databases">
        <title>Whole genome shotgun sequence of Cyclobacterium qasimii NBRC 106168.</title>
        <authorList>
            <person name="Hosoyama A."/>
            <person name="Uohara A."/>
            <person name="Ohji S."/>
            <person name="Ichikawa N."/>
        </authorList>
    </citation>
    <scope>NUCLEOTIDE SEQUENCE [LARGE SCALE GENOMIC DNA]</scope>
    <source>
        <strain evidence="1 2">NBRC 106168</strain>
    </source>
</reference>
<dbReference type="Proteomes" id="UP000321301">
    <property type="component" value="Unassembled WGS sequence"/>
</dbReference>
<gene>
    <name evidence="1" type="ORF">CQA01_42500</name>
</gene>
<dbReference type="RefSeq" id="WP_020892687.1">
    <property type="nucleotide sequence ID" value="NZ_BJYV01000026.1"/>
</dbReference>